<evidence type="ECO:0000313" key="8">
    <source>
        <dbReference type="Proteomes" id="UP000754226"/>
    </source>
</evidence>
<name>A0A943I4J2_9FIRM</name>
<dbReference type="PANTHER" id="PTHR43026:SF1">
    <property type="entry name" value="2-HYDROXYACID DEHYDROGENASE HOMOLOG 1-RELATED"/>
    <property type="match status" value="1"/>
</dbReference>
<dbReference type="InterPro" id="IPR029753">
    <property type="entry name" value="D-isomer_DH_CS"/>
</dbReference>
<comment type="caution">
    <text evidence="7">The sequence shown here is derived from an EMBL/GenBank/DDBJ whole genome shotgun (WGS) entry which is preliminary data.</text>
</comment>
<evidence type="ECO:0000259" key="5">
    <source>
        <dbReference type="Pfam" id="PF00389"/>
    </source>
</evidence>
<dbReference type="InterPro" id="IPR006139">
    <property type="entry name" value="D-isomer_2_OHA_DH_cat_dom"/>
</dbReference>
<dbReference type="InterPro" id="IPR058205">
    <property type="entry name" value="D-LDH-like"/>
</dbReference>
<dbReference type="GO" id="GO:0051287">
    <property type="term" value="F:NAD binding"/>
    <property type="evidence" value="ECO:0007669"/>
    <property type="project" value="InterPro"/>
</dbReference>
<evidence type="ECO:0000313" key="7">
    <source>
        <dbReference type="EMBL" id="MBS5519606.1"/>
    </source>
</evidence>
<dbReference type="InterPro" id="IPR006140">
    <property type="entry name" value="D-isomer_DH_NAD-bd"/>
</dbReference>
<dbReference type="Proteomes" id="UP000754226">
    <property type="component" value="Unassembled WGS sequence"/>
</dbReference>
<dbReference type="EMBL" id="JAGZCZ010000005">
    <property type="protein sequence ID" value="MBS5519606.1"/>
    <property type="molecule type" value="Genomic_DNA"/>
</dbReference>
<dbReference type="PANTHER" id="PTHR43026">
    <property type="entry name" value="2-HYDROXYACID DEHYDROGENASE HOMOLOG 1-RELATED"/>
    <property type="match status" value="1"/>
</dbReference>
<dbReference type="PROSITE" id="PS00671">
    <property type="entry name" value="D_2_HYDROXYACID_DH_3"/>
    <property type="match status" value="1"/>
</dbReference>
<keyword evidence="2 4" id="KW-0560">Oxidoreductase</keyword>
<dbReference type="AlphaFoldDB" id="A0A943I4J2"/>
<reference evidence="7" key="1">
    <citation type="submission" date="2021-02" db="EMBL/GenBank/DDBJ databases">
        <title>Infant gut strain persistence is associated with maternal origin, phylogeny, and functional potential including surface adhesion and iron acquisition.</title>
        <authorList>
            <person name="Lou Y.C."/>
        </authorList>
    </citation>
    <scope>NUCLEOTIDE SEQUENCE</scope>
    <source>
        <strain evidence="7">L3_106_000M1_dasL3_106_000M1_concoct_15</strain>
    </source>
</reference>
<gene>
    <name evidence="7" type="ORF">KHX13_04655</name>
</gene>
<accession>A0A943I4J2</accession>
<feature type="domain" description="D-isomer specific 2-hydroxyacid dehydrogenase NAD-binding" evidence="6">
    <location>
        <begin position="112"/>
        <end position="299"/>
    </location>
</feature>
<dbReference type="Pfam" id="PF02826">
    <property type="entry name" value="2-Hacid_dh_C"/>
    <property type="match status" value="1"/>
</dbReference>
<feature type="domain" description="D-isomer specific 2-hydroxyacid dehydrogenase catalytic" evidence="5">
    <location>
        <begin position="11"/>
        <end position="329"/>
    </location>
</feature>
<dbReference type="SUPFAM" id="SSF52283">
    <property type="entry name" value="Formate/glycerate dehydrogenase catalytic domain-like"/>
    <property type="match status" value="1"/>
</dbReference>
<evidence type="ECO:0000256" key="1">
    <source>
        <dbReference type="ARBA" id="ARBA00005854"/>
    </source>
</evidence>
<dbReference type="Pfam" id="PF00389">
    <property type="entry name" value="2-Hacid_dh"/>
    <property type="match status" value="1"/>
</dbReference>
<proteinExistence type="inferred from homology"/>
<sequence>MKVLCYGVRDVEEPIFESSNKAFGYDIKCVPDYLNTPETAEMAKGFDAVILRGNCFANKQNLDIYKKLGVQYVLTRTVGKDHIDIPYAKELGFKMAFVPGYSPNAIAELAVTHAMMLLRHLAYTTSEAHKGNFVVDKHMFSKEIRNCTVGVIGLGRIGRVCAQIFHGMGAKVVGQDVFQIKGIDDYATQVEMDELLKVSDVISLHCPYIKENGKVVTREFISKMKDGAILVNAARGQLVDTEAVIEAIESGKLGGFAADTLDGEADLFGKDFEGGKAPNPEFQKLIDLYPKVLLSPHLGSFTDEAVKNMVETTYENLKEYMETGDCKNKI</sequence>
<dbReference type="GO" id="GO:0008720">
    <property type="term" value="F:D-lactate dehydrogenase (NAD+) activity"/>
    <property type="evidence" value="ECO:0007669"/>
    <property type="project" value="TreeGrafter"/>
</dbReference>
<dbReference type="SUPFAM" id="SSF51735">
    <property type="entry name" value="NAD(P)-binding Rossmann-fold domains"/>
    <property type="match status" value="1"/>
</dbReference>
<dbReference type="InterPro" id="IPR036291">
    <property type="entry name" value="NAD(P)-bd_dom_sf"/>
</dbReference>
<protein>
    <submittedName>
        <fullName evidence="7">Lactate dehydrogenase</fullName>
    </submittedName>
</protein>
<organism evidence="7 8">
    <name type="scientific">Acidaminococcus intestini</name>
    <dbReference type="NCBI Taxonomy" id="187327"/>
    <lineage>
        <taxon>Bacteria</taxon>
        <taxon>Bacillati</taxon>
        <taxon>Bacillota</taxon>
        <taxon>Negativicutes</taxon>
        <taxon>Acidaminococcales</taxon>
        <taxon>Acidaminococcaceae</taxon>
        <taxon>Acidaminococcus</taxon>
    </lineage>
</organism>
<evidence type="ECO:0000259" key="6">
    <source>
        <dbReference type="Pfam" id="PF02826"/>
    </source>
</evidence>
<dbReference type="CDD" id="cd12184">
    <property type="entry name" value="HGDH_like"/>
    <property type="match status" value="1"/>
</dbReference>
<evidence type="ECO:0000256" key="4">
    <source>
        <dbReference type="RuleBase" id="RU003719"/>
    </source>
</evidence>
<comment type="similarity">
    <text evidence="1 4">Belongs to the D-isomer specific 2-hydroxyacid dehydrogenase family.</text>
</comment>
<evidence type="ECO:0000256" key="3">
    <source>
        <dbReference type="ARBA" id="ARBA00023027"/>
    </source>
</evidence>
<evidence type="ECO:0000256" key="2">
    <source>
        <dbReference type="ARBA" id="ARBA00023002"/>
    </source>
</evidence>
<keyword evidence="3" id="KW-0520">NAD</keyword>
<dbReference type="Gene3D" id="3.40.50.720">
    <property type="entry name" value="NAD(P)-binding Rossmann-like Domain"/>
    <property type="match status" value="2"/>
</dbReference>